<gene>
    <name evidence="13" type="primary">galE</name>
    <name evidence="13" type="ORF">E1I18_03470</name>
</gene>
<dbReference type="InterPro" id="IPR005886">
    <property type="entry name" value="UDP_G4E"/>
</dbReference>
<comment type="pathway">
    <text evidence="3">Carbohydrate metabolism; galactose metabolism.</text>
</comment>
<reference evidence="13 14" key="1">
    <citation type="submission" date="2019-03" db="EMBL/GenBank/DDBJ databases">
        <title>Characterization of a novel Mycoplasma cynos real-time PCR assay.</title>
        <authorList>
            <person name="Tallmadge R.L."/>
            <person name="Mitchell P.K."/>
            <person name="Goodman L."/>
        </authorList>
    </citation>
    <scope>NUCLEOTIDE SEQUENCE [LARGE SCALE GENOMIC DNA]</scope>
    <source>
        <strain evidence="13 14">1642</strain>
    </source>
</reference>
<dbReference type="AlphaFoldDB" id="A0A507SK18"/>
<dbReference type="SUPFAM" id="SSF51735">
    <property type="entry name" value="NAD(P)-binding Rossmann-fold domains"/>
    <property type="match status" value="1"/>
</dbReference>
<dbReference type="UniPathway" id="UPA00214"/>
<evidence type="ECO:0000313" key="13">
    <source>
        <dbReference type="EMBL" id="TQC51276.1"/>
    </source>
</evidence>
<dbReference type="PANTHER" id="PTHR43725">
    <property type="entry name" value="UDP-GLUCOSE 4-EPIMERASE"/>
    <property type="match status" value="1"/>
</dbReference>
<dbReference type="Pfam" id="PF01370">
    <property type="entry name" value="Epimerase"/>
    <property type="match status" value="1"/>
</dbReference>
<evidence type="ECO:0000256" key="4">
    <source>
        <dbReference type="ARBA" id="ARBA00007637"/>
    </source>
</evidence>
<proteinExistence type="inferred from homology"/>
<dbReference type="RefSeq" id="WP_141484201.1">
    <property type="nucleotide sequence ID" value="NZ_SMDN01000021.1"/>
</dbReference>
<dbReference type="Proteomes" id="UP000320801">
    <property type="component" value="Unassembled WGS sequence"/>
</dbReference>
<dbReference type="EC" id="5.1.3.2" evidence="5"/>
<feature type="domain" description="NAD-dependent epimerase/dehydratase" evidence="12">
    <location>
        <begin position="4"/>
        <end position="259"/>
    </location>
</feature>
<keyword evidence="7" id="KW-0520">NAD</keyword>
<evidence type="ECO:0000259" key="12">
    <source>
        <dbReference type="Pfam" id="PF01370"/>
    </source>
</evidence>
<keyword evidence="8 13" id="KW-0413">Isomerase</keyword>
<evidence type="ECO:0000256" key="8">
    <source>
        <dbReference type="ARBA" id="ARBA00023235"/>
    </source>
</evidence>
<dbReference type="Gene3D" id="3.40.50.720">
    <property type="entry name" value="NAD(P)-binding Rossmann-like Domain"/>
    <property type="match status" value="1"/>
</dbReference>
<keyword evidence="9" id="KW-0119">Carbohydrate metabolism</keyword>
<sequence>MNYLLIGGAGYIGSHVAEVINKNTTDKVIIYDNLSTGFIEFVEEKSKFYKGDILDLQTLKGVFNEQKIDVVIYLAGLVKTGESIKKPLDYYETNIQGLVNVLKVMRLHNVNNFVFSSSAAIYGNNSSHKGYFVEDDIKNPISPYGKSKYFAEQIIQDFAYANPDFNYTFLRYFNVAGASKSKRIGYLTKNNEKPTHLFPSISYYVFGLIDDFKIYGNDYNTYDGTCIRDYVYVGELAELHIHTAKKMFELKRSLIYNIGSSIGYSNLEIVNMFEKKIGRKLNINYGPRRVGDPDVLIASIDKLCSELNYKIKTNLEEIALSEIEFRKKYKTNF</sequence>
<organism evidence="13 14">
    <name type="scientific">Mycoplasmopsis mucosicanis</name>
    <dbReference type="NCBI Taxonomy" id="458208"/>
    <lineage>
        <taxon>Bacteria</taxon>
        <taxon>Bacillati</taxon>
        <taxon>Mycoplasmatota</taxon>
        <taxon>Mycoplasmoidales</taxon>
        <taxon>Metamycoplasmataceae</taxon>
        <taxon>Mycoplasmopsis</taxon>
    </lineage>
</organism>
<protein>
    <recommendedName>
        <fullName evidence="6">UDP-glucose 4-epimerase</fullName>
        <ecNumber evidence="5">5.1.3.2</ecNumber>
    </recommendedName>
    <alternativeName>
        <fullName evidence="11">Galactowaldenase</fullName>
    </alternativeName>
    <alternativeName>
        <fullName evidence="10">UDP-galactose 4-epimerase</fullName>
    </alternativeName>
</protein>
<evidence type="ECO:0000256" key="7">
    <source>
        <dbReference type="ARBA" id="ARBA00023027"/>
    </source>
</evidence>
<dbReference type="OrthoDB" id="9811743at2"/>
<dbReference type="EMBL" id="SMDN01000021">
    <property type="protein sequence ID" value="TQC51276.1"/>
    <property type="molecule type" value="Genomic_DNA"/>
</dbReference>
<evidence type="ECO:0000256" key="10">
    <source>
        <dbReference type="ARBA" id="ARBA00031367"/>
    </source>
</evidence>
<evidence type="ECO:0000256" key="2">
    <source>
        <dbReference type="ARBA" id="ARBA00001911"/>
    </source>
</evidence>
<dbReference type="GO" id="GO:0006012">
    <property type="term" value="P:galactose metabolic process"/>
    <property type="evidence" value="ECO:0007669"/>
    <property type="project" value="UniProtKB-UniPathway"/>
</dbReference>
<comment type="similarity">
    <text evidence="4">Belongs to the NAD(P)-dependent epimerase/dehydratase family.</text>
</comment>
<evidence type="ECO:0000256" key="11">
    <source>
        <dbReference type="ARBA" id="ARBA00033067"/>
    </source>
</evidence>
<dbReference type="InterPro" id="IPR036291">
    <property type="entry name" value="NAD(P)-bd_dom_sf"/>
</dbReference>
<dbReference type="PANTHER" id="PTHR43725:SF53">
    <property type="entry name" value="UDP-ARABINOSE 4-EPIMERASE 1"/>
    <property type="match status" value="1"/>
</dbReference>
<evidence type="ECO:0000256" key="9">
    <source>
        <dbReference type="ARBA" id="ARBA00023277"/>
    </source>
</evidence>
<comment type="cofactor">
    <cofactor evidence="2">
        <name>NAD(+)</name>
        <dbReference type="ChEBI" id="CHEBI:57540"/>
    </cofactor>
</comment>
<evidence type="ECO:0000256" key="6">
    <source>
        <dbReference type="ARBA" id="ARBA00018569"/>
    </source>
</evidence>
<accession>A0A507SK18</accession>
<dbReference type="InterPro" id="IPR001509">
    <property type="entry name" value="Epimerase_deHydtase"/>
</dbReference>
<dbReference type="GO" id="GO:0003978">
    <property type="term" value="F:UDP-glucose 4-epimerase activity"/>
    <property type="evidence" value="ECO:0007669"/>
    <property type="project" value="UniProtKB-EC"/>
</dbReference>
<evidence type="ECO:0000313" key="14">
    <source>
        <dbReference type="Proteomes" id="UP000320801"/>
    </source>
</evidence>
<comment type="caution">
    <text evidence="13">The sequence shown here is derived from an EMBL/GenBank/DDBJ whole genome shotgun (WGS) entry which is preliminary data.</text>
</comment>
<dbReference type="Gene3D" id="3.90.25.10">
    <property type="entry name" value="UDP-galactose 4-epimerase, domain 1"/>
    <property type="match status" value="1"/>
</dbReference>
<comment type="catalytic activity">
    <reaction evidence="1">
        <text>UDP-alpha-D-glucose = UDP-alpha-D-galactose</text>
        <dbReference type="Rhea" id="RHEA:22168"/>
        <dbReference type="ChEBI" id="CHEBI:58885"/>
        <dbReference type="ChEBI" id="CHEBI:66914"/>
        <dbReference type="EC" id="5.1.3.2"/>
    </reaction>
</comment>
<evidence type="ECO:0000256" key="1">
    <source>
        <dbReference type="ARBA" id="ARBA00000083"/>
    </source>
</evidence>
<keyword evidence="14" id="KW-1185">Reference proteome</keyword>
<evidence type="ECO:0000256" key="3">
    <source>
        <dbReference type="ARBA" id="ARBA00004947"/>
    </source>
</evidence>
<dbReference type="NCBIfam" id="TIGR01179">
    <property type="entry name" value="galE"/>
    <property type="match status" value="1"/>
</dbReference>
<name>A0A507SK18_9BACT</name>
<evidence type="ECO:0000256" key="5">
    <source>
        <dbReference type="ARBA" id="ARBA00013189"/>
    </source>
</evidence>